<dbReference type="PRINTS" id="PR00455">
    <property type="entry name" value="HTHTETR"/>
</dbReference>
<dbReference type="EMBL" id="PDNZ01000005">
    <property type="protein sequence ID" value="PWW81728.1"/>
    <property type="molecule type" value="Genomic_DNA"/>
</dbReference>
<evidence type="ECO:0000256" key="3">
    <source>
        <dbReference type="ARBA" id="ARBA00023163"/>
    </source>
</evidence>
<dbReference type="Gene3D" id="1.10.357.10">
    <property type="entry name" value="Tetracycline Repressor, domain 2"/>
    <property type="match status" value="1"/>
</dbReference>
<protein>
    <submittedName>
        <fullName evidence="6">TetR family transcriptional regulator</fullName>
    </submittedName>
</protein>
<dbReference type="PANTHER" id="PTHR30055:SF234">
    <property type="entry name" value="HTH-TYPE TRANSCRIPTIONAL REGULATOR BETI"/>
    <property type="match status" value="1"/>
</dbReference>
<evidence type="ECO:0000256" key="4">
    <source>
        <dbReference type="PROSITE-ProRule" id="PRU00335"/>
    </source>
</evidence>
<evidence type="ECO:0000313" key="7">
    <source>
        <dbReference type="Proteomes" id="UP000246278"/>
    </source>
</evidence>
<feature type="DNA-binding region" description="H-T-H motif" evidence="4">
    <location>
        <begin position="31"/>
        <end position="50"/>
    </location>
</feature>
<dbReference type="InterPro" id="IPR009057">
    <property type="entry name" value="Homeodomain-like_sf"/>
</dbReference>
<evidence type="ECO:0000256" key="1">
    <source>
        <dbReference type="ARBA" id="ARBA00023015"/>
    </source>
</evidence>
<dbReference type="Gene3D" id="1.10.10.60">
    <property type="entry name" value="Homeodomain-like"/>
    <property type="match status" value="1"/>
</dbReference>
<dbReference type="SUPFAM" id="SSF46689">
    <property type="entry name" value="Homeodomain-like"/>
    <property type="match status" value="1"/>
</dbReference>
<comment type="caution">
    <text evidence="6">The sequence shown here is derived from an EMBL/GenBank/DDBJ whole genome shotgun (WGS) entry which is preliminary data.</text>
</comment>
<dbReference type="Pfam" id="PF00440">
    <property type="entry name" value="TetR_N"/>
    <property type="match status" value="1"/>
</dbReference>
<dbReference type="PANTHER" id="PTHR30055">
    <property type="entry name" value="HTH-TYPE TRANSCRIPTIONAL REGULATOR RUTR"/>
    <property type="match status" value="1"/>
</dbReference>
<keyword evidence="3" id="KW-0804">Transcription</keyword>
<dbReference type="PROSITE" id="PS50977">
    <property type="entry name" value="HTH_TETR_2"/>
    <property type="match status" value="1"/>
</dbReference>
<evidence type="ECO:0000259" key="5">
    <source>
        <dbReference type="PROSITE" id="PS50977"/>
    </source>
</evidence>
<organism evidence="6 7">
    <name type="scientific">Prosthecochloris marina</name>
    <dbReference type="NCBI Taxonomy" id="2017681"/>
    <lineage>
        <taxon>Bacteria</taxon>
        <taxon>Pseudomonadati</taxon>
        <taxon>Chlorobiota</taxon>
        <taxon>Chlorobiia</taxon>
        <taxon>Chlorobiales</taxon>
        <taxon>Chlorobiaceae</taxon>
        <taxon>Prosthecochloris</taxon>
    </lineage>
</organism>
<keyword evidence="1" id="KW-0805">Transcription regulation</keyword>
<proteinExistence type="predicted"/>
<reference evidence="7" key="1">
    <citation type="submission" date="2017-10" db="EMBL/GenBank/DDBJ databases">
        <authorList>
            <person name="Gaisin V.A."/>
            <person name="Rysina M.S."/>
            <person name="Grouzdev D.S."/>
        </authorList>
    </citation>
    <scope>NUCLEOTIDE SEQUENCE [LARGE SCALE GENOMIC DNA]</scope>
    <source>
        <strain evidence="7">V1</strain>
    </source>
</reference>
<keyword evidence="7" id="KW-1185">Reference proteome</keyword>
<dbReference type="InterPro" id="IPR050109">
    <property type="entry name" value="HTH-type_TetR-like_transc_reg"/>
</dbReference>
<keyword evidence="2 4" id="KW-0238">DNA-binding</keyword>
<dbReference type="InterPro" id="IPR001647">
    <property type="entry name" value="HTH_TetR"/>
</dbReference>
<gene>
    <name evidence="6" type="ORF">CR164_07760</name>
</gene>
<sequence>MKKYASSEQTRLTLINAAGELAAEMGFPNVSTRAIAVRANENIGSIHYHFGGKEQLFEAVVQEVVKRCNACPVSQAVEPFYNVLDTPAGQSGALRAIVKREITLLFDPDFPPWHSRVVYQLMQQKGRLQDIMTRDLFTPIVETIESLLKRIDSSLDREETFLIITQMISPIASHADYMSYCLDHLGTDHYSAGYLQKMEDMIVRKIELLLGLTSQKFKSTLEE</sequence>
<dbReference type="OrthoDB" id="9789566at2"/>
<accession>A0A317T518</accession>
<dbReference type="AlphaFoldDB" id="A0A317T518"/>
<dbReference type="RefSeq" id="WP_110023376.1">
    <property type="nucleotide sequence ID" value="NZ_PDNZ01000005.1"/>
</dbReference>
<evidence type="ECO:0000313" key="6">
    <source>
        <dbReference type="EMBL" id="PWW81728.1"/>
    </source>
</evidence>
<dbReference type="Proteomes" id="UP000246278">
    <property type="component" value="Unassembled WGS sequence"/>
</dbReference>
<dbReference type="GO" id="GO:0003700">
    <property type="term" value="F:DNA-binding transcription factor activity"/>
    <property type="evidence" value="ECO:0007669"/>
    <property type="project" value="TreeGrafter"/>
</dbReference>
<feature type="domain" description="HTH tetR-type" evidence="5">
    <location>
        <begin position="8"/>
        <end position="68"/>
    </location>
</feature>
<dbReference type="GO" id="GO:0000976">
    <property type="term" value="F:transcription cis-regulatory region binding"/>
    <property type="evidence" value="ECO:0007669"/>
    <property type="project" value="TreeGrafter"/>
</dbReference>
<name>A0A317T518_9CHLB</name>
<evidence type="ECO:0000256" key="2">
    <source>
        <dbReference type="ARBA" id="ARBA00023125"/>
    </source>
</evidence>